<protein>
    <recommendedName>
        <fullName evidence="4">MEIOB-like N-terminal domain-containing protein</fullName>
    </recommendedName>
</protein>
<gene>
    <name evidence="5" type="ORF">JD844_019547</name>
</gene>
<proteinExistence type="inferred from homology"/>
<organism evidence="5 6">
    <name type="scientific">Phrynosoma platyrhinos</name>
    <name type="common">Desert horned lizard</name>
    <dbReference type="NCBI Taxonomy" id="52577"/>
    <lineage>
        <taxon>Eukaryota</taxon>
        <taxon>Metazoa</taxon>
        <taxon>Chordata</taxon>
        <taxon>Craniata</taxon>
        <taxon>Vertebrata</taxon>
        <taxon>Euteleostomi</taxon>
        <taxon>Lepidosauria</taxon>
        <taxon>Squamata</taxon>
        <taxon>Bifurcata</taxon>
        <taxon>Unidentata</taxon>
        <taxon>Episquamata</taxon>
        <taxon>Toxicofera</taxon>
        <taxon>Iguania</taxon>
        <taxon>Phrynosomatidae</taxon>
        <taxon>Phrynosomatinae</taxon>
        <taxon>Phrynosoma</taxon>
    </lineage>
</organism>
<reference evidence="5 6" key="1">
    <citation type="journal article" date="2022" name="Gigascience">
        <title>A chromosome-level genome assembly and annotation of the desert horned lizard, Phrynosoma platyrhinos, provides insight into chromosomal rearrangements among reptiles.</title>
        <authorList>
            <person name="Koochekian N."/>
            <person name="Ascanio A."/>
            <person name="Farleigh K."/>
            <person name="Card D.C."/>
            <person name="Schield D.R."/>
            <person name="Castoe T.A."/>
            <person name="Jezkova T."/>
        </authorList>
    </citation>
    <scope>NUCLEOTIDE SEQUENCE [LARGE SCALE GENOMIC DNA]</scope>
    <source>
        <strain evidence="5">NK-2021</strain>
    </source>
</reference>
<feature type="domain" description="MEIOB-like N-terminal" evidence="4">
    <location>
        <begin position="7"/>
        <end position="145"/>
    </location>
</feature>
<evidence type="ECO:0000256" key="3">
    <source>
        <dbReference type="ARBA" id="ARBA00038329"/>
    </source>
</evidence>
<comment type="caution">
    <text evidence="5">The sequence shown here is derived from an EMBL/GenBank/DDBJ whole genome shotgun (WGS) entry which is preliminary data.</text>
</comment>
<keyword evidence="2" id="KW-0469">Meiosis</keyword>
<sequence length="418" mass="47003">MAYSISAQHFVAISDLHPNLAHPSIIGVVIGKTDAKGFPDRKNVGSERYTFSFTVRDSPSYFINVHSWGREEYIKLLSESFRVGDCVTIENPLVQTKEVEKEEKFNPTTPSCYKLLLSENHSTVKICSPGEVDTKLLSLLNLPVKDPQDFYSLGDIVANGQNLDGRIINVLAAIKSVGVPKYFTTSDRRKGHRCEVRLYDEMESSFAMICFDYNNKTIESSLPVIFAADVRINFDKFRNCMVATVISKTIITTNPDTPEANILLNFVRENAEMLDLEDDIGEQFRNSVNLQTIADVYTVEQLKSEALQNMGKPEPFYGIIFAYISTLNIDNESTKVIRNRCLSDTVAEEALGYTVQEFQALTEDQRTALKWHLLLERSKIYFKVISSANSRNGLRVSLLSCKLADPVEASQSLSGKEK</sequence>
<evidence type="ECO:0000313" key="6">
    <source>
        <dbReference type="Proteomes" id="UP000826234"/>
    </source>
</evidence>
<keyword evidence="6" id="KW-1185">Reference proteome</keyword>
<dbReference type="Gene3D" id="2.40.50.140">
    <property type="entry name" value="Nucleic acid-binding proteins"/>
    <property type="match status" value="2"/>
</dbReference>
<dbReference type="Pfam" id="PF24903">
    <property type="entry name" value="OB_MEIOB_N"/>
    <property type="match status" value="1"/>
</dbReference>
<evidence type="ECO:0000313" key="5">
    <source>
        <dbReference type="EMBL" id="KAH0631772.1"/>
    </source>
</evidence>
<accession>A0ABQ7TQL5</accession>
<evidence type="ECO:0000256" key="2">
    <source>
        <dbReference type="ARBA" id="ARBA00023254"/>
    </source>
</evidence>
<evidence type="ECO:0000256" key="1">
    <source>
        <dbReference type="ARBA" id="ARBA00023125"/>
    </source>
</evidence>
<dbReference type="PANTHER" id="PTHR21166">
    <property type="entry name" value="CELL DIVISION CONTROL PROTEIN 24 OB DOMAIN-CONTAINING PROTEIN-RELATED"/>
    <property type="match status" value="1"/>
</dbReference>
<comment type="similarity">
    <text evidence="3">Belongs to the MEIOB family.</text>
</comment>
<dbReference type="PANTHER" id="PTHR21166:SF2">
    <property type="entry name" value="CELL DIVISION CONTROL PROTEIN 24 OB DOMAIN-CONTAINING PROTEIN-RELATED"/>
    <property type="match status" value="1"/>
</dbReference>
<keyword evidence="1" id="KW-0238">DNA-binding</keyword>
<dbReference type="InterPro" id="IPR012340">
    <property type="entry name" value="NA-bd_OB-fold"/>
</dbReference>
<evidence type="ECO:0000259" key="4">
    <source>
        <dbReference type="Pfam" id="PF24903"/>
    </source>
</evidence>
<dbReference type="EMBL" id="JAIPUX010000026">
    <property type="protein sequence ID" value="KAH0631772.1"/>
    <property type="molecule type" value="Genomic_DNA"/>
</dbReference>
<name>A0ABQ7TQL5_PHRPL</name>
<dbReference type="Proteomes" id="UP000826234">
    <property type="component" value="Unassembled WGS sequence"/>
</dbReference>
<dbReference type="InterPro" id="IPR056880">
    <property type="entry name" value="OB_MEIOB_N"/>
</dbReference>
<dbReference type="SUPFAM" id="SSF50249">
    <property type="entry name" value="Nucleic acid-binding proteins"/>
    <property type="match status" value="2"/>
</dbReference>
<dbReference type="InterPro" id="IPR052469">
    <property type="entry name" value="MEIOB"/>
</dbReference>